<name>A0ABX8SRJ1_9ACTN</name>
<dbReference type="RefSeq" id="WP_219083721.1">
    <property type="nucleotide sequence ID" value="NZ_CP079216.1"/>
</dbReference>
<protein>
    <submittedName>
        <fullName evidence="4">DUF4349 domain-containing protein</fullName>
    </submittedName>
</protein>
<organism evidence="4 5">
    <name type="scientific">Tessaracoccus palaemonis</name>
    <dbReference type="NCBI Taxonomy" id="2829499"/>
    <lineage>
        <taxon>Bacteria</taxon>
        <taxon>Bacillati</taxon>
        <taxon>Actinomycetota</taxon>
        <taxon>Actinomycetes</taxon>
        <taxon>Propionibacteriales</taxon>
        <taxon>Propionibacteriaceae</taxon>
        <taxon>Tessaracoccus</taxon>
    </lineage>
</organism>
<dbReference type="PROSITE" id="PS51257">
    <property type="entry name" value="PROKAR_LIPOPROTEIN"/>
    <property type="match status" value="1"/>
</dbReference>
<sequence length="319" mass="33871">MRSLPIRRALAAVLAVLGYLALVACSGSGSGAGSGSDSAAVEPARDGALNMPADDTDDSGGEESGAMIIRTKTMRLEVSSTADAVDRVREITRSHEGTVSSMQVASGDEWIYHYDETGAIVGDGTAVRGWVTVRVPTDSYEDFVAEVGELGTIRYQSESTDDVTQDHVDMSARLANLKAQETRLREFFDAAKDVDDMLAIEEELGRVRGEIESLDAQITYLERQAAMATVSVELVEPDDIVTPAGESWGFADAITSGIRGAAAVLTGALTVIIASAPVWLAGLAVLLVVRAVRRRRRAAPPAPEVPEEESPEDEPPHSS</sequence>
<accession>A0ABX8SRJ1</accession>
<dbReference type="Pfam" id="PF14257">
    <property type="entry name" value="DUF4349"/>
    <property type="match status" value="1"/>
</dbReference>
<keyword evidence="5" id="KW-1185">Reference proteome</keyword>
<keyword evidence="2" id="KW-1133">Transmembrane helix</keyword>
<keyword evidence="2" id="KW-0472">Membrane</keyword>
<dbReference type="EMBL" id="CP079216">
    <property type="protein sequence ID" value="QXT63794.1"/>
    <property type="molecule type" value="Genomic_DNA"/>
</dbReference>
<evidence type="ECO:0000313" key="5">
    <source>
        <dbReference type="Proteomes" id="UP000824504"/>
    </source>
</evidence>
<feature type="region of interest" description="Disordered" evidence="1">
    <location>
        <begin position="297"/>
        <end position="319"/>
    </location>
</feature>
<dbReference type="InterPro" id="IPR025645">
    <property type="entry name" value="DUF4349"/>
</dbReference>
<feature type="domain" description="DUF4349" evidence="3">
    <location>
        <begin position="67"/>
        <end position="289"/>
    </location>
</feature>
<dbReference type="Proteomes" id="UP000824504">
    <property type="component" value="Chromosome"/>
</dbReference>
<keyword evidence="2" id="KW-0812">Transmembrane</keyword>
<evidence type="ECO:0000259" key="3">
    <source>
        <dbReference type="Pfam" id="PF14257"/>
    </source>
</evidence>
<evidence type="ECO:0000256" key="2">
    <source>
        <dbReference type="SAM" id="Phobius"/>
    </source>
</evidence>
<proteinExistence type="predicted"/>
<reference evidence="4 5" key="1">
    <citation type="submission" date="2021-07" db="EMBL/GenBank/DDBJ databases">
        <title>complete genome sequencing of Tessaracoccus sp.J1M15.</title>
        <authorList>
            <person name="Bae J.-W."/>
            <person name="Kim D.-y."/>
        </authorList>
    </citation>
    <scope>NUCLEOTIDE SEQUENCE [LARGE SCALE GENOMIC DNA]</scope>
    <source>
        <strain evidence="4 5">J1M15</strain>
    </source>
</reference>
<evidence type="ECO:0000313" key="4">
    <source>
        <dbReference type="EMBL" id="QXT63794.1"/>
    </source>
</evidence>
<gene>
    <name evidence="4" type="ORF">KDB89_04795</name>
</gene>
<evidence type="ECO:0000256" key="1">
    <source>
        <dbReference type="SAM" id="MobiDB-lite"/>
    </source>
</evidence>
<feature type="transmembrane region" description="Helical" evidence="2">
    <location>
        <begin position="264"/>
        <end position="289"/>
    </location>
</feature>